<dbReference type="CDD" id="cd01837">
    <property type="entry name" value="SGNH_plant_lipase_like"/>
    <property type="match status" value="1"/>
</dbReference>
<dbReference type="InterPro" id="IPR001087">
    <property type="entry name" value="GDSL"/>
</dbReference>
<accession>A0A5B7AJJ5</accession>
<evidence type="ECO:0000256" key="3">
    <source>
        <dbReference type="ARBA" id="ARBA00022525"/>
    </source>
</evidence>
<dbReference type="PANTHER" id="PTHR45650">
    <property type="entry name" value="GDSL-LIKE LIPASE/ACYLHYDROLASE-RELATED"/>
    <property type="match status" value="1"/>
</dbReference>
<dbReference type="PANTHER" id="PTHR45650:SF3">
    <property type="entry name" value="OS01G0748500 PROTEIN"/>
    <property type="match status" value="1"/>
</dbReference>
<dbReference type="SUPFAM" id="SSF52266">
    <property type="entry name" value="SGNH hydrolase"/>
    <property type="match status" value="1"/>
</dbReference>
<dbReference type="EMBL" id="GHES01026371">
    <property type="protein sequence ID" value="MPA56930.1"/>
    <property type="molecule type" value="Transcribed_RNA"/>
</dbReference>
<dbReference type="InterPro" id="IPR036514">
    <property type="entry name" value="SGNH_hydro_sf"/>
</dbReference>
<dbReference type="InterPro" id="IPR035669">
    <property type="entry name" value="SGNH_plant_lipase-like"/>
</dbReference>
<gene>
    <name evidence="9" type="ORF">Din_026371</name>
</gene>
<dbReference type="Pfam" id="PF00657">
    <property type="entry name" value="Lipase_GDSL"/>
    <property type="match status" value="1"/>
</dbReference>
<evidence type="ECO:0008006" key="10">
    <source>
        <dbReference type="Google" id="ProtNLM"/>
    </source>
</evidence>
<organism evidence="9">
    <name type="scientific">Davidia involucrata</name>
    <name type="common">Dove tree</name>
    <dbReference type="NCBI Taxonomy" id="16924"/>
    <lineage>
        <taxon>Eukaryota</taxon>
        <taxon>Viridiplantae</taxon>
        <taxon>Streptophyta</taxon>
        <taxon>Embryophyta</taxon>
        <taxon>Tracheophyta</taxon>
        <taxon>Spermatophyta</taxon>
        <taxon>Magnoliopsida</taxon>
        <taxon>eudicotyledons</taxon>
        <taxon>Gunneridae</taxon>
        <taxon>Pentapetalae</taxon>
        <taxon>asterids</taxon>
        <taxon>Cornales</taxon>
        <taxon>Nyssaceae</taxon>
        <taxon>Davidia</taxon>
    </lineage>
</organism>
<evidence type="ECO:0000256" key="8">
    <source>
        <dbReference type="SAM" id="SignalP"/>
    </source>
</evidence>
<proteinExistence type="inferred from homology"/>
<evidence type="ECO:0000256" key="2">
    <source>
        <dbReference type="ARBA" id="ARBA00008668"/>
    </source>
</evidence>
<feature type="signal peptide" evidence="8">
    <location>
        <begin position="1"/>
        <end position="22"/>
    </location>
</feature>
<evidence type="ECO:0000256" key="6">
    <source>
        <dbReference type="ARBA" id="ARBA00022963"/>
    </source>
</evidence>
<evidence type="ECO:0000256" key="5">
    <source>
        <dbReference type="ARBA" id="ARBA00022801"/>
    </source>
</evidence>
<dbReference type="GO" id="GO:0005576">
    <property type="term" value="C:extracellular region"/>
    <property type="evidence" value="ECO:0007669"/>
    <property type="project" value="UniProtKB-SubCell"/>
</dbReference>
<keyword evidence="7" id="KW-0443">Lipid metabolism</keyword>
<dbReference type="InterPro" id="IPR051238">
    <property type="entry name" value="GDSL_esterase/lipase"/>
</dbReference>
<evidence type="ECO:0000256" key="1">
    <source>
        <dbReference type="ARBA" id="ARBA00004613"/>
    </source>
</evidence>
<keyword evidence="4 8" id="KW-0732">Signal</keyword>
<sequence>MACKLGTWWVVFVLCLVSNLQQYYWVVGEPQVPCFFIFGDSLFDNGNNNGLPTLSRANYPPNGIDFPDGPTGRFCNGRTLVDVIAELLGFDSYIPPFASSIGPSIGPDILKGVNYASGAAGIRIESGQLLGARISLDLQLMNHKTIVLRIANLLGNNDLAAKHLSKCLYTVGLGSNDYLNNYFLPLLYQTSRQYTPEQYAQVLIQQYYQQIMTLYKFGARKVAFIGLGPIGCMPYSIAMFGTDESSCVEKMNSAVKLFNSKLISLVDGLNRNLTDAKFIYVNFYDMLFSVNISSAGFKESNTACCGIGKNKGQFTCLLTQIPCKNRSEYIFWDPYHPTDAANVMAAGLAYNAQSPSDAYPIDIRRLAALNLTPAAHGKIIST</sequence>
<dbReference type="Gene3D" id="3.40.50.1110">
    <property type="entry name" value="SGNH hydrolase"/>
    <property type="match status" value="1"/>
</dbReference>
<protein>
    <recommendedName>
        <fullName evidence="10">GDSL esterase/lipase</fullName>
    </recommendedName>
</protein>
<keyword evidence="3" id="KW-0964">Secreted</keyword>
<dbReference type="GO" id="GO:0016042">
    <property type="term" value="P:lipid catabolic process"/>
    <property type="evidence" value="ECO:0007669"/>
    <property type="project" value="UniProtKB-KW"/>
</dbReference>
<keyword evidence="6" id="KW-0442">Lipid degradation</keyword>
<dbReference type="AlphaFoldDB" id="A0A5B7AJJ5"/>
<feature type="chain" id="PRO_5023100434" description="GDSL esterase/lipase" evidence="8">
    <location>
        <begin position="23"/>
        <end position="382"/>
    </location>
</feature>
<comment type="subcellular location">
    <subcellularLocation>
        <location evidence="1">Secreted</location>
    </subcellularLocation>
</comment>
<name>A0A5B7AJJ5_DAVIN</name>
<comment type="similarity">
    <text evidence="2">Belongs to the 'GDSL' lipolytic enzyme family.</text>
</comment>
<evidence type="ECO:0000256" key="4">
    <source>
        <dbReference type="ARBA" id="ARBA00022729"/>
    </source>
</evidence>
<reference evidence="9" key="1">
    <citation type="submission" date="2019-08" db="EMBL/GenBank/DDBJ databases">
        <title>Reference gene set and small RNA set construction with multiple tissues from Davidia involucrata Baill.</title>
        <authorList>
            <person name="Yang H."/>
            <person name="Zhou C."/>
            <person name="Li G."/>
            <person name="Wang J."/>
            <person name="Gao P."/>
            <person name="Wang M."/>
            <person name="Wang R."/>
            <person name="Zhao Y."/>
        </authorList>
    </citation>
    <scope>NUCLEOTIDE SEQUENCE</scope>
    <source>
        <tissue evidence="9">Mixed with DoveR01_LX</tissue>
    </source>
</reference>
<evidence type="ECO:0000313" key="9">
    <source>
        <dbReference type="EMBL" id="MPA56930.1"/>
    </source>
</evidence>
<dbReference type="GO" id="GO:0016788">
    <property type="term" value="F:hydrolase activity, acting on ester bonds"/>
    <property type="evidence" value="ECO:0007669"/>
    <property type="project" value="InterPro"/>
</dbReference>
<keyword evidence="5" id="KW-0378">Hydrolase</keyword>
<evidence type="ECO:0000256" key="7">
    <source>
        <dbReference type="ARBA" id="ARBA00023098"/>
    </source>
</evidence>